<dbReference type="EC" id="1.6.99.3" evidence="6"/>
<keyword evidence="4 6" id="KW-0560">Oxidoreductase</keyword>
<proteinExistence type="inferred from homology"/>
<keyword evidence="2" id="KW-0285">Flavoprotein</keyword>
<dbReference type="Proteomes" id="UP000002258">
    <property type="component" value="Chromosome 4"/>
</dbReference>
<dbReference type="PANTHER" id="PTHR43735">
    <property type="entry name" value="APOPTOSIS-INDUCING FACTOR 1"/>
    <property type="match status" value="1"/>
</dbReference>
<dbReference type="STRING" id="322104.A3LTK7"/>
<gene>
    <name evidence="6" type="primary">NDI1</name>
    <name evidence="6" type="ORF">PICST_58800</name>
</gene>
<dbReference type="SUPFAM" id="SSF51905">
    <property type="entry name" value="FAD/NAD(P)-binding domain"/>
    <property type="match status" value="1"/>
</dbReference>
<evidence type="ECO:0000259" key="5">
    <source>
        <dbReference type="Pfam" id="PF07992"/>
    </source>
</evidence>
<evidence type="ECO:0000313" key="6">
    <source>
        <dbReference type="EMBL" id="ABN66428.1"/>
    </source>
</evidence>
<keyword evidence="3" id="KW-0274">FAD</keyword>
<dbReference type="PRINTS" id="PR00411">
    <property type="entry name" value="PNDRDTASEI"/>
</dbReference>
<dbReference type="HOGENOM" id="CLU_676136_0_0_1"/>
<dbReference type="InParanoid" id="A3LTK7"/>
<dbReference type="Pfam" id="PF07992">
    <property type="entry name" value="Pyr_redox_2"/>
    <property type="match status" value="1"/>
</dbReference>
<dbReference type="EMBL" id="CP000498">
    <property type="protein sequence ID" value="ABN66428.1"/>
    <property type="molecule type" value="Genomic_DNA"/>
</dbReference>
<dbReference type="AlphaFoldDB" id="A3LTK7"/>
<evidence type="ECO:0000313" key="7">
    <source>
        <dbReference type="Proteomes" id="UP000002258"/>
    </source>
</evidence>
<dbReference type="KEGG" id="pic:PICST_58800"/>
<accession>A3LTK7</accession>
<dbReference type="GO" id="GO:0050660">
    <property type="term" value="F:flavin adenine dinucleotide binding"/>
    <property type="evidence" value="ECO:0007669"/>
    <property type="project" value="TreeGrafter"/>
</dbReference>
<reference evidence="6 7" key="1">
    <citation type="journal article" date="2007" name="Nat. Biotechnol.">
        <title>Genome sequence of the lignocellulose-bioconverting and xylose-fermenting yeast Pichia stipitis.</title>
        <authorList>
            <person name="Jeffries T.W."/>
            <person name="Grigoriev I.V."/>
            <person name="Grimwood J."/>
            <person name="Laplaza J.M."/>
            <person name="Aerts A."/>
            <person name="Salamov A."/>
            <person name="Schmutz J."/>
            <person name="Lindquist E."/>
            <person name="Dehal P."/>
            <person name="Shapiro H."/>
            <person name="Jin Y.S."/>
            <person name="Passoth V."/>
            <person name="Richardson P.M."/>
        </authorList>
    </citation>
    <scope>NUCLEOTIDE SEQUENCE [LARGE SCALE GENOMIC DNA]</scope>
    <source>
        <strain evidence="7">ATCC 58785 / CBS 6054 / NBRC 10063 / NRRL Y-11545</strain>
    </source>
</reference>
<organism evidence="6 7">
    <name type="scientific">Scheffersomyces stipitis (strain ATCC 58785 / CBS 6054 / NBRC 10063 / NRRL Y-11545)</name>
    <name type="common">Yeast</name>
    <name type="synonym">Pichia stipitis</name>
    <dbReference type="NCBI Taxonomy" id="322104"/>
    <lineage>
        <taxon>Eukaryota</taxon>
        <taxon>Fungi</taxon>
        <taxon>Dikarya</taxon>
        <taxon>Ascomycota</taxon>
        <taxon>Saccharomycotina</taxon>
        <taxon>Pichiomycetes</taxon>
        <taxon>Debaryomycetaceae</taxon>
        <taxon>Scheffersomyces</taxon>
    </lineage>
</organism>
<dbReference type="GO" id="GO:0004174">
    <property type="term" value="F:electron-transferring-flavoprotein dehydrogenase activity"/>
    <property type="evidence" value="ECO:0007669"/>
    <property type="project" value="TreeGrafter"/>
</dbReference>
<evidence type="ECO:0000256" key="2">
    <source>
        <dbReference type="ARBA" id="ARBA00022630"/>
    </source>
</evidence>
<dbReference type="FunCoup" id="A3LTK7">
    <property type="interactions" value="424"/>
</dbReference>
<dbReference type="GeneID" id="4838677"/>
<dbReference type="GO" id="GO:0005737">
    <property type="term" value="C:cytoplasm"/>
    <property type="evidence" value="ECO:0007669"/>
    <property type="project" value="TreeGrafter"/>
</dbReference>
<dbReference type="eggNOG" id="KOG2495">
    <property type="taxonomic scope" value="Eukaryota"/>
</dbReference>
<evidence type="ECO:0000256" key="3">
    <source>
        <dbReference type="ARBA" id="ARBA00022827"/>
    </source>
</evidence>
<comment type="similarity">
    <text evidence="1">Belongs to the FAD-dependent oxidoreductase family.</text>
</comment>
<sequence>MSVTANYQSSVPSFKTSILVVGGAYAGLAAVKSFQIHLAERAKNSEYTSWFQSLSQKISITLVEPRAGLLNVLGMPRAIVDPNFAKSQYIQFQELNDLQFDEVISRDQKILQTLNDSKESFELKYVHGTVTYLDDHKAQYMLNNDPDSEKGLIDFDYVVLATGRDRSWPTTPEGYTFDHFMEEMQRAHDNIEKHEIISVIGAGAVGIEIAGDIKNHFPDKTVNLIHPHASFPPEPLSSEFQDAIRDSLKRANINIITNTRIAEEKSNGDLITTTNETIKSELNLWCTSHKNNTSILSSEIRELFVTEKNDIHVNQFLQMAKGERLHPNFFVLGDLVNLPIIKSAGWAMYMGRQAANNITSMIFDHKLIEPFPDLTKMPRGMVIIAGNEEIVSELSGEVTLNHENYVVEYKDYCIGKVRATLGL</sequence>
<protein>
    <submittedName>
        <fullName evidence="6">NADH dehydrogenase, internal, ubiquinone</fullName>
        <ecNumber evidence="6">1.6.99.3</ecNumber>
    </submittedName>
</protein>
<feature type="domain" description="FAD/NAD(P)-binding" evidence="5">
    <location>
        <begin position="17"/>
        <end position="348"/>
    </location>
</feature>
<dbReference type="InterPro" id="IPR036188">
    <property type="entry name" value="FAD/NAD-bd_sf"/>
</dbReference>
<dbReference type="InterPro" id="IPR023753">
    <property type="entry name" value="FAD/NAD-binding_dom"/>
</dbReference>
<dbReference type="OMA" id="GAAMHQG"/>
<evidence type="ECO:0000256" key="1">
    <source>
        <dbReference type="ARBA" id="ARBA00006442"/>
    </source>
</evidence>
<dbReference type="Gene3D" id="3.50.50.100">
    <property type="match status" value="1"/>
</dbReference>
<dbReference type="OrthoDB" id="202203at2759"/>
<name>A3LTK7_PICST</name>
<dbReference type="PANTHER" id="PTHR43735:SF3">
    <property type="entry name" value="FERROPTOSIS SUPPRESSOR PROTEIN 1"/>
    <property type="match status" value="1"/>
</dbReference>
<evidence type="ECO:0000256" key="4">
    <source>
        <dbReference type="ARBA" id="ARBA00023002"/>
    </source>
</evidence>
<keyword evidence="7" id="KW-1185">Reference proteome</keyword>
<keyword evidence="6" id="KW-0830">Ubiquinone</keyword>
<dbReference type="RefSeq" id="XP_001384457.1">
    <property type="nucleotide sequence ID" value="XM_001384420.1"/>
</dbReference>